<dbReference type="InterPro" id="IPR002589">
    <property type="entry name" value="Macro_dom"/>
</dbReference>
<dbReference type="GO" id="GO:0004721">
    <property type="term" value="F:phosphoprotein phosphatase activity"/>
    <property type="evidence" value="ECO:0007669"/>
    <property type="project" value="UniProtKB-KW"/>
</dbReference>
<comment type="catalytic activity">
    <reaction evidence="6">
        <text>ADP-alpha-D-ribose 1''-phosphate + H2O = ADP-D-ribose + phosphate</text>
        <dbReference type="Rhea" id="RHEA:25029"/>
        <dbReference type="ChEBI" id="CHEBI:15377"/>
        <dbReference type="ChEBI" id="CHEBI:43474"/>
        <dbReference type="ChEBI" id="CHEBI:57967"/>
        <dbReference type="ChEBI" id="CHEBI:58753"/>
        <dbReference type="EC" id="3.1.3.84"/>
    </reaction>
</comment>
<dbReference type="SUPFAM" id="SSF52949">
    <property type="entry name" value="Macro domain-like"/>
    <property type="match status" value="1"/>
</dbReference>
<evidence type="ECO:0000313" key="10">
    <source>
        <dbReference type="Proteomes" id="UP001056384"/>
    </source>
</evidence>
<dbReference type="CDD" id="cd02901">
    <property type="entry name" value="Macro_Poa1p-like"/>
    <property type="match status" value="1"/>
</dbReference>
<feature type="compositionally biased region" description="Low complexity" evidence="7">
    <location>
        <begin position="159"/>
        <end position="177"/>
    </location>
</feature>
<accession>A0A9Q9AW64</accession>
<feature type="region of interest" description="Disordered" evidence="7">
    <location>
        <begin position="1"/>
        <end position="87"/>
    </location>
</feature>
<evidence type="ECO:0000313" key="9">
    <source>
        <dbReference type="EMBL" id="USW57022.1"/>
    </source>
</evidence>
<dbReference type="AlphaFoldDB" id="A0A9Q9AW64"/>
<dbReference type="PANTHER" id="PTHR12521:SF0">
    <property type="entry name" value="ADP-RIBOSE GLYCOHYDROLASE OARD1"/>
    <property type="match status" value="1"/>
</dbReference>
<proteinExistence type="inferred from homology"/>
<dbReference type="Proteomes" id="UP001056384">
    <property type="component" value="Chromosome 9"/>
</dbReference>
<dbReference type="InterPro" id="IPR050892">
    <property type="entry name" value="ADP-ribose_metab_enzymes"/>
</dbReference>
<organism evidence="9 10">
    <name type="scientific">Septoria linicola</name>
    <dbReference type="NCBI Taxonomy" id="215465"/>
    <lineage>
        <taxon>Eukaryota</taxon>
        <taxon>Fungi</taxon>
        <taxon>Dikarya</taxon>
        <taxon>Ascomycota</taxon>
        <taxon>Pezizomycotina</taxon>
        <taxon>Dothideomycetes</taxon>
        <taxon>Dothideomycetidae</taxon>
        <taxon>Mycosphaerellales</taxon>
        <taxon>Mycosphaerellaceae</taxon>
        <taxon>Septoria</taxon>
    </lineage>
</organism>
<comment type="function">
    <text evidence="1">Highly specific phosphatase involved in the metabolism of ADP-ribose 1''-phosphate (Appr1p) which is produced as a consequence of tRNA splicing.</text>
</comment>
<feature type="compositionally biased region" description="Low complexity" evidence="7">
    <location>
        <begin position="39"/>
        <end position="56"/>
    </location>
</feature>
<sequence length="349" mass="38408">MTEMAPPATRTSFKRGASDDEDDNSQSSSKRAKPSNRPSIAGSRSQGSQGSQDKSSAPPQRKPFKPDGRPIPYIEPRPNGSWRMITGEQLAYTPEELPTVAPLSAYKNEIRERERLEREKREEEQREKQTLLTQSFGQTTDSGRRRASPPPSKKGSRMTTNPSTSTSAKPSSSSSPPLKITETIGDIFSAPPNSILIHACNTEGTWGAGIAKAFHSHYPSAFESYKTHCQLNGGELIGKALLIPPQDDEKHFIGCLFTSIAKGARKDSPDRILRATGPAMRDLMRQVRSWNVNGTKDGKGKKVGEVRMCKINSGLFNVKWEKTREALQGIPGDSDGIREIKVVSRSEED</sequence>
<dbReference type="EC" id="3.1.3.84" evidence="3"/>
<dbReference type="GO" id="GO:0140291">
    <property type="term" value="P:peptidyl-glutamate ADP-deribosylation"/>
    <property type="evidence" value="ECO:0007669"/>
    <property type="project" value="TreeGrafter"/>
</dbReference>
<evidence type="ECO:0000256" key="5">
    <source>
        <dbReference type="ARBA" id="ARBA00022912"/>
    </source>
</evidence>
<comment type="similarity">
    <text evidence="2">Belongs to the POA1 family.</text>
</comment>
<evidence type="ECO:0000256" key="6">
    <source>
        <dbReference type="ARBA" id="ARBA00034427"/>
    </source>
</evidence>
<keyword evidence="10" id="KW-1185">Reference proteome</keyword>
<keyword evidence="5" id="KW-0904">Protein phosphatase</keyword>
<dbReference type="PROSITE" id="PS51154">
    <property type="entry name" value="MACRO"/>
    <property type="match status" value="1"/>
</dbReference>
<feature type="domain" description="Macro" evidence="8">
    <location>
        <begin position="167"/>
        <end position="349"/>
    </location>
</feature>
<dbReference type="EMBL" id="CP099426">
    <property type="protein sequence ID" value="USW57022.1"/>
    <property type="molecule type" value="Genomic_DNA"/>
</dbReference>
<evidence type="ECO:0000256" key="2">
    <source>
        <dbReference type="ARBA" id="ARBA00006575"/>
    </source>
</evidence>
<evidence type="ECO:0000256" key="3">
    <source>
        <dbReference type="ARBA" id="ARBA00012983"/>
    </source>
</evidence>
<dbReference type="Gene3D" id="3.40.220.10">
    <property type="entry name" value="Leucine Aminopeptidase, subunit E, domain 1"/>
    <property type="match status" value="1"/>
</dbReference>
<protein>
    <recommendedName>
        <fullName evidence="4">ADP-ribose 1''-phosphate phosphatase</fullName>
        <ecNumber evidence="3">3.1.3.84</ecNumber>
    </recommendedName>
</protein>
<evidence type="ECO:0000256" key="1">
    <source>
        <dbReference type="ARBA" id="ARBA00002432"/>
    </source>
</evidence>
<name>A0A9Q9AW64_9PEZI</name>
<dbReference type="InterPro" id="IPR043472">
    <property type="entry name" value="Macro_dom-like"/>
</dbReference>
<feature type="region of interest" description="Disordered" evidence="7">
    <location>
        <begin position="111"/>
        <end position="180"/>
    </location>
</feature>
<reference evidence="9" key="1">
    <citation type="submission" date="2022-06" db="EMBL/GenBank/DDBJ databases">
        <title>Complete genome sequences of two strains of the flax pathogen Septoria linicola.</title>
        <authorList>
            <person name="Lapalu N."/>
            <person name="Simon A."/>
            <person name="Demenou B."/>
            <person name="Paumier D."/>
            <person name="Guillot M.-P."/>
            <person name="Gout L."/>
            <person name="Valade R."/>
        </authorList>
    </citation>
    <scope>NUCLEOTIDE SEQUENCE</scope>
    <source>
        <strain evidence="9">SE15195</strain>
    </source>
</reference>
<gene>
    <name evidence="9" type="ORF">Slin15195_G103410</name>
</gene>
<evidence type="ECO:0000256" key="7">
    <source>
        <dbReference type="SAM" id="MobiDB-lite"/>
    </source>
</evidence>
<evidence type="ECO:0000259" key="8">
    <source>
        <dbReference type="PROSITE" id="PS51154"/>
    </source>
</evidence>
<keyword evidence="5" id="KW-0378">Hydrolase</keyword>
<feature type="compositionally biased region" description="Basic and acidic residues" evidence="7">
    <location>
        <begin position="111"/>
        <end position="129"/>
    </location>
</feature>
<evidence type="ECO:0000256" key="4">
    <source>
        <dbReference type="ARBA" id="ARBA00019744"/>
    </source>
</evidence>
<dbReference type="Pfam" id="PF01661">
    <property type="entry name" value="Macro"/>
    <property type="match status" value="1"/>
</dbReference>
<dbReference type="PANTHER" id="PTHR12521">
    <property type="entry name" value="PROTEIN C6ORF130"/>
    <property type="match status" value="1"/>
</dbReference>
<dbReference type="SMART" id="SM00506">
    <property type="entry name" value="A1pp"/>
    <property type="match status" value="1"/>
</dbReference>